<keyword evidence="2" id="KW-1185">Reference proteome</keyword>
<evidence type="ECO:0000313" key="1">
    <source>
        <dbReference type="EMBL" id="EOY19875.1"/>
    </source>
</evidence>
<evidence type="ECO:0000313" key="2">
    <source>
        <dbReference type="Proteomes" id="UP000026915"/>
    </source>
</evidence>
<dbReference type="PANTHER" id="PTHR38926">
    <property type="entry name" value="F-BOX DOMAIN CONTAINING PROTEIN, EXPRESSED"/>
    <property type="match status" value="1"/>
</dbReference>
<accession>A0A061FRC3</accession>
<dbReference type="eggNOG" id="KOG1947">
    <property type="taxonomic scope" value="Eukaryota"/>
</dbReference>
<dbReference type="Gramene" id="EOY19875">
    <property type="protein sequence ID" value="EOY19875"/>
    <property type="gene ID" value="TCM_045258"/>
</dbReference>
<dbReference type="EMBL" id="CM001888">
    <property type="protein sequence ID" value="EOY19875.1"/>
    <property type="molecule type" value="Genomic_DNA"/>
</dbReference>
<sequence length="211" mass="23776">MCLEEWACSHCCWVYLLYASHGMKPALILCAGRVLFFLKLMNVPNDSFQGRLMDTYIIEEFSATAFIKSMVDRSHGNATTLILPEPCSDEALEYVADKFWYFMSNKAIFSFPGVLAYRMSLPRSASTARTLVVLCASNARIEEDEALAIVTLLPKITHLFLEGESIEQKNLVTILQGCQQLVYLDVSDCIGFDEDDDEMLELASYITAFKC</sequence>
<name>A0A061FRC3_THECC</name>
<dbReference type="Gene3D" id="3.80.10.10">
    <property type="entry name" value="Ribonuclease Inhibitor"/>
    <property type="match status" value="1"/>
</dbReference>
<reference evidence="1 2" key="1">
    <citation type="journal article" date="2013" name="Genome Biol.">
        <title>The genome sequence of the most widely cultivated cacao type and its use to identify candidate genes regulating pod color.</title>
        <authorList>
            <person name="Motamayor J.C."/>
            <person name="Mockaitis K."/>
            <person name="Schmutz J."/>
            <person name="Haiminen N."/>
            <person name="Iii D.L."/>
            <person name="Cornejo O."/>
            <person name="Findley S.D."/>
            <person name="Zheng P."/>
            <person name="Utro F."/>
            <person name="Royaert S."/>
            <person name="Saski C."/>
            <person name="Jenkins J."/>
            <person name="Podicheti R."/>
            <person name="Zhao M."/>
            <person name="Scheffler B.E."/>
            <person name="Stack J.C."/>
            <person name="Feltus F.A."/>
            <person name="Mustiga G.M."/>
            <person name="Amores F."/>
            <person name="Phillips W."/>
            <person name="Marelli J.P."/>
            <person name="May G.D."/>
            <person name="Shapiro H."/>
            <person name="Ma J."/>
            <person name="Bustamante C.D."/>
            <person name="Schnell R.J."/>
            <person name="Main D."/>
            <person name="Gilbert D."/>
            <person name="Parida L."/>
            <person name="Kuhn D.N."/>
        </authorList>
    </citation>
    <scope>NUCLEOTIDE SEQUENCE [LARGE SCALE GENOMIC DNA]</scope>
    <source>
        <strain evidence="2">cv. Matina 1-6</strain>
    </source>
</reference>
<gene>
    <name evidence="1" type="ORF">TCM_045258</name>
</gene>
<organism evidence="1 2">
    <name type="scientific">Theobroma cacao</name>
    <name type="common">Cacao</name>
    <name type="synonym">Cocoa</name>
    <dbReference type="NCBI Taxonomy" id="3641"/>
    <lineage>
        <taxon>Eukaryota</taxon>
        <taxon>Viridiplantae</taxon>
        <taxon>Streptophyta</taxon>
        <taxon>Embryophyta</taxon>
        <taxon>Tracheophyta</taxon>
        <taxon>Spermatophyta</taxon>
        <taxon>Magnoliopsida</taxon>
        <taxon>eudicotyledons</taxon>
        <taxon>Gunneridae</taxon>
        <taxon>Pentapetalae</taxon>
        <taxon>rosids</taxon>
        <taxon>malvids</taxon>
        <taxon>Malvales</taxon>
        <taxon>Malvaceae</taxon>
        <taxon>Byttnerioideae</taxon>
        <taxon>Theobroma</taxon>
    </lineage>
</organism>
<dbReference type="GO" id="GO:1905761">
    <property type="term" value="F:SCF ubiquitin ligase complex binding"/>
    <property type="evidence" value="ECO:0000318"/>
    <property type="project" value="GO_Central"/>
</dbReference>
<dbReference type="Proteomes" id="UP000026915">
    <property type="component" value="Chromosome 10"/>
</dbReference>
<proteinExistence type="predicted"/>
<dbReference type="InterPro" id="IPR032675">
    <property type="entry name" value="LRR_dom_sf"/>
</dbReference>
<dbReference type="OMA" id="CASNARI"/>
<dbReference type="SUPFAM" id="SSF52047">
    <property type="entry name" value="RNI-like"/>
    <property type="match status" value="1"/>
</dbReference>
<dbReference type="HOGENOM" id="CLU_050941_0_1_1"/>
<dbReference type="AlphaFoldDB" id="A0A061FRC3"/>
<protein>
    <submittedName>
        <fullName evidence="1">Uncharacterized protein</fullName>
    </submittedName>
</protein>
<dbReference type="PANTHER" id="PTHR38926:SF5">
    <property type="entry name" value="F-BOX AND LEUCINE-RICH REPEAT PROTEIN 6"/>
    <property type="match status" value="1"/>
</dbReference>
<dbReference type="InParanoid" id="A0A061FRC3"/>